<reference evidence="3" key="1">
    <citation type="journal article" date="2019" name="Int. J. Syst. Evol. Microbiol.">
        <title>The Global Catalogue of Microorganisms (GCM) 10K type strain sequencing project: providing services to taxonomists for standard genome sequencing and annotation.</title>
        <authorList>
            <consortium name="The Broad Institute Genomics Platform"/>
            <consortium name="The Broad Institute Genome Sequencing Center for Infectious Disease"/>
            <person name="Wu L."/>
            <person name="Ma J."/>
        </authorList>
    </citation>
    <scope>NUCLEOTIDE SEQUENCE [LARGE SCALE GENOMIC DNA]</scope>
    <source>
        <strain evidence="3">JCM 9377</strain>
    </source>
</reference>
<gene>
    <name evidence="2" type="ORF">GCM10010468_45250</name>
</gene>
<protein>
    <submittedName>
        <fullName evidence="2">Uncharacterized protein</fullName>
    </submittedName>
</protein>
<dbReference type="EMBL" id="BAAAUV010000011">
    <property type="protein sequence ID" value="GAA3220589.1"/>
    <property type="molecule type" value="Genomic_DNA"/>
</dbReference>
<organism evidence="2 3">
    <name type="scientific">Actinocorallia longicatena</name>
    <dbReference type="NCBI Taxonomy" id="111803"/>
    <lineage>
        <taxon>Bacteria</taxon>
        <taxon>Bacillati</taxon>
        <taxon>Actinomycetota</taxon>
        <taxon>Actinomycetes</taxon>
        <taxon>Streptosporangiales</taxon>
        <taxon>Thermomonosporaceae</taxon>
        <taxon>Actinocorallia</taxon>
    </lineage>
</organism>
<name>A0ABP6QDW0_9ACTN</name>
<dbReference type="Proteomes" id="UP001501237">
    <property type="component" value="Unassembled WGS sequence"/>
</dbReference>
<proteinExistence type="predicted"/>
<dbReference type="RefSeq" id="WP_344831586.1">
    <property type="nucleotide sequence ID" value="NZ_BAAAUV010000011.1"/>
</dbReference>
<evidence type="ECO:0000313" key="3">
    <source>
        <dbReference type="Proteomes" id="UP001501237"/>
    </source>
</evidence>
<feature type="transmembrane region" description="Helical" evidence="1">
    <location>
        <begin position="84"/>
        <end position="111"/>
    </location>
</feature>
<keyword evidence="1" id="KW-1133">Transmembrane helix</keyword>
<comment type="caution">
    <text evidence="2">The sequence shown here is derived from an EMBL/GenBank/DDBJ whole genome shotgun (WGS) entry which is preliminary data.</text>
</comment>
<feature type="transmembrane region" description="Helical" evidence="1">
    <location>
        <begin position="51"/>
        <end position="72"/>
    </location>
</feature>
<accession>A0ABP6QDW0</accession>
<sequence length="159" mass="16986">MSRRVIAIGLLLTALLLLIFVRPLREAEIRFLARVLPGGAEAVGANLEWPKFTITLTVLQSVSAMMIPWVALSGTVLLSLRLPVVRVLATLGVLLFVNGVLTVGVIAATAWVLSFWPTERASLLSQAITPGLTQLIMVVAVAVGIRLVYGPVPLPGEQN</sequence>
<evidence type="ECO:0000256" key="1">
    <source>
        <dbReference type="SAM" id="Phobius"/>
    </source>
</evidence>
<keyword evidence="1" id="KW-0812">Transmembrane</keyword>
<evidence type="ECO:0000313" key="2">
    <source>
        <dbReference type="EMBL" id="GAA3220589.1"/>
    </source>
</evidence>
<keyword evidence="1" id="KW-0472">Membrane</keyword>
<keyword evidence="3" id="KW-1185">Reference proteome</keyword>
<feature type="transmembrane region" description="Helical" evidence="1">
    <location>
        <begin position="131"/>
        <end position="149"/>
    </location>
</feature>